<comment type="caution">
    <text evidence="1">The sequence shown here is derived from an EMBL/GenBank/DDBJ whole genome shotgun (WGS) entry which is preliminary data.</text>
</comment>
<proteinExistence type="predicted"/>
<evidence type="ECO:0000313" key="2">
    <source>
        <dbReference type="Proteomes" id="UP000018766"/>
    </source>
</evidence>
<dbReference type="EMBL" id="AYSV01000101">
    <property type="protein sequence ID" value="ETD68810.1"/>
    <property type="molecule type" value="Genomic_DNA"/>
</dbReference>
<name>V8FXA4_9BURK</name>
<sequence>MSSNQQIKKPEEVIATLDFDGQYTNLIQAFKDNSTVLNLSQQHGDYLYSLLAMVSGKNLRKNPIICDGEILNDRSYLVAAIIPLKEDSILKSDMAIPRPYISPLINGYSGEQLNLTNFASGTHGLTCEEGYYILLETANLTMYANRGVQIAIYDKTPYPSADAYDFNQTTGRTSPRSDYTGLNIIFDLPLNPPLNNP</sequence>
<dbReference type="RefSeq" id="WP_023952188.1">
    <property type="nucleotide sequence ID" value="NZ_AYSV01000101.1"/>
</dbReference>
<reference evidence="1 2" key="1">
    <citation type="submission" date="2013-11" db="EMBL/GenBank/DDBJ databases">
        <title>Genomic analysis of Pelistega sp. HM-7.</title>
        <authorList>
            <person name="Kumbhare S.V."/>
            <person name="Shetty S.A."/>
            <person name="Sharma O."/>
            <person name="Dhotre D.P."/>
        </authorList>
    </citation>
    <scope>NUCLEOTIDE SEQUENCE [LARGE SCALE GENOMIC DNA]</scope>
    <source>
        <strain evidence="1 2">HM-7</strain>
    </source>
</reference>
<dbReference type="Proteomes" id="UP000018766">
    <property type="component" value="Unassembled WGS sequence"/>
</dbReference>
<protein>
    <submittedName>
        <fullName evidence="1">Uncharacterized protein</fullName>
    </submittedName>
</protein>
<keyword evidence="2" id="KW-1185">Reference proteome</keyword>
<accession>V8FXA4</accession>
<dbReference type="AlphaFoldDB" id="V8FXA4"/>
<evidence type="ECO:0000313" key="1">
    <source>
        <dbReference type="EMBL" id="ETD68810.1"/>
    </source>
</evidence>
<organism evidence="1 2">
    <name type="scientific">Pelistega indica</name>
    <dbReference type="NCBI Taxonomy" id="1414851"/>
    <lineage>
        <taxon>Bacteria</taxon>
        <taxon>Pseudomonadati</taxon>
        <taxon>Pseudomonadota</taxon>
        <taxon>Betaproteobacteria</taxon>
        <taxon>Burkholderiales</taxon>
        <taxon>Alcaligenaceae</taxon>
        <taxon>Pelistega</taxon>
    </lineage>
</organism>
<gene>
    <name evidence="1" type="ORF">V757_09830</name>
</gene>
<dbReference type="OrthoDB" id="1705981at2"/>